<sequence length="516" mass="58302">MKSTAFLVLSFFLLLNLSACKKEKAVIKIPPQPIDISLTSIIPVPVSLEASNSSLAITPGTTIFVDSTSKELYAIGKLLKSYLSDSIHVEAFSGSKQYGNIYLTLADSIEHKEGYILNINEDYVELTANQPEGVFRGVQTIRQLLPVKINDSVQHIGTGRITDYPNYEYRGAMLDVARHFFSVEDVKTFIDWLAYYKMNILHLHLTDDQGWRIEIKSWPNLTAHGGQTAVGGGKGGFFTQEDYKEIIKYAEERYITIVPEVDMPGHTNAALSSYAELNCDGKAPEMYTKMKVGFSTLCTDKDITYKFLDDVIGEIASITPGPYFHIGGDESHATKLKDYIFFINKAQDIVHKHGKRVIGWDEITHATLKENTVVQYWNKAENTVKGVEQGAKVIMSPAPKAYLDMKYNKETELGLGWAGYIEVDTAYIWNPAKLEPEIKRDNILGLEAPLWSETVTNIEEVGYMVFPRLAGYAEIGWSQDSLRNWDEYKLRLAKHADRLKALKINYYKSEKIPWED</sequence>
<dbReference type="GO" id="GO:0030203">
    <property type="term" value="P:glycosaminoglycan metabolic process"/>
    <property type="evidence" value="ECO:0007669"/>
    <property type="project" value="TreeGrafter"/>
</dbReference>
<proteinExistence type="inferred from homology"/>
<dbReference type="RefSeq" id="WP_255842443.1">
    <property type="nucleotide sequence ID" value="NZ_CP094358.1"/>
</dbReference>
<evidence type="ECO:0000313" key="11">
    <source>
        <dbReference type="Proteomes" id="UP000831290"/>
    </source>
</evidence>
<dbReference type="AlphaFoldDB" id="A0A9E7CZ12"/>
<evidence type="ECO:0000256" key="4">
    <source>
        <dbReference type="ARBA" id="ARBA00022801"/>
    </source>
</evidence>
<dbReference type="Gene3D" id="3.30.379.10">
    <property type="entry name" value="Chitobiase/beta-hexosaminidase domain 2-like"/>
    <property type="match status" value="1"/>
</dbReference>
<comment type="catalytic activity">
    <reaction evidence="1">
        <text>Hydrolysis of terminal non-reducing N-acetyl-D-hexosamine residues in N-acetyl-beta-D-hexosaminides.</text>
        <dbReference type="EC" id="3.2.1.52"/>
    </reaction>
</comment>
<dbReference type="GO" id="GO:0004563">
    <property type="term" value="F:beta-N-acetylhexosaminidase activity"/>
    <property type="evidence" value="ECO:0007669"/>
    <property type="project" value="UniProtKB-EC"/>
</dbReference>
<evidence type="ECO:0000259" key="9">
    <source>
        <dbReference type="Pfam" id="PF02838"/>
    </source>
</evidence>
<organism evidence="10 11">
    <name type="scientific">Abyssalbus ytuae</name>
    <dbReference type="NCBI Taxonomy" id="2926907"/>
    <lineage>
        <taxon>Bacteria</taxon>
        <taxon>Pseudomonadati</taxon>
        <taxon>Bacteroidota</taxon>
        <taxon>Flavobacteriia</taxon>
        <taxon>Flavobacteriales</taxon>
        <taxon>Flavobacteriaceae</taxon>
        <taxon>Abyssalbus</taxon>
    </lineage>
</organism>
<dbReference type="InterPro" id="IPR015883">
    <property type="entry name" value="Glyco_hydro_20_cat"/>
</dbReference>
<dbReference type="GO" id="GO:0005975">
    <property type="term" value="P:carbohydrate metabolic process"/>
    <property type="evidence" value="ECO:0007669"/>
    <property type="project" value="InterPro"/>
</dbReference>
<feature type="chain" id="PRO_5039020013" description="beta-N-acetylhexosaminidase" evidence="7">
    <location>
        <begin position="22"/>
        <end position="516"/>
    </location>
</feature>
<feature type="signal peptide" evidence="7">
    <location>
        <begin position="1"/>
        <end position="21"/>
    </location>
</feature>
<dbReference type="PRINTS" id="PR00738">
    <property type="entry name" value="GLHYDRLASE20"/>
</dbReference>
<keyword evidence="7" id="KW-0732">Signal</keyword>
<dbReference type="SUPFAM" id="SSF55545">
    <property type="entry name" value="beta-N-acetylhexosaminidase-like domain"/>
    <property type="match status" value="1"/>
</dbReference>
<evidence type="ECO:0000256" key="1">
    <source>
        <dbReference type="ARBA" id="ARBA00001231"/>
    </source>
</evidence>
<protein>
    <recommendedName>
        <fullName evidence="3">beta-N-acetylhexosaminidase</fullName>
        <ecNumber evidence="3">3.2.1.52</ecNumber>
    </recommendedName>
</protein>
<dbReference type="PANTHER" id="PTHR22600:SF57">
    <property type="entry name" value="BETA-N-ACETYLHEXOSAMINIDASE"/>
    <property type="match status" value="1"/>
</dbReference>
<keyword evidence="11" id="KW-1185">Reference proteome</keyword>
<evidence type="ECO:0000256" key="7">
    <source>
        <dbReference type="SAM" id="SignalP"/>
    </source>
</evidence>
<dbReference type="InterPro" id="IPR029018">
    <property type="entry name" value="Hex-like_dom2"/>
</dbReference>
<dbReference type="PANTHER" id="PTHR22600">
    <property type="entry name" value="BETA-HEXOSAMINIDASE"/>
    <property type="match status" value="1"/>
</dbReference>
<evidence type="ECO:0000313" key="10">
    <source>
        <dbReference type="EMBL" id="UOB17170.1"/>
    </source>
</evidence>
<dbReference type="Proteomes" id="UP000831290">
    <property type="component" value="Chromosome"/>
</dbReference>
<dbReference type="Pfam" id="PF00728">
    <property type="entry name" value="Glyco_hydro_20"/>
    <property type="match status" value="2"/>
</dbReference>
<evidence type="ECO:0000256" key="2">
    <source>
        <dbReference type="ARBA" id="ARBA00006285"/>
    </source>
</evidence>
<dbReference type="InterPro" id="IPR025705">
    <property type="entry name" value="Beta_hexosaminidase_sua/sub"/>
</dbReference>
<evidence type="ECO:0000256" key="3">
    <source>
        <dbReference type="ARBA" id="ARBA00012663"/>
    </source>
</evidence>
<gene>
    <name evidence="10" type="ORF">MQE35_15690</name>
</gene>
<name>A0A9E7CZ12_9FLAO</name>
<dbReference type="Pfam" id="PF02838">
    <property type="entry name" value="Glyco_hydro_20b"/>
    <property type="match status" value="1"/>
</dbReference>
<dbReference type="GO" id="GO:0016020">
    <property type="term" value="C:membrane"/>
    <property type="evidence" value="ECO:0007669"/>
    <property type="project" value="TreeGrafter"/>
</dbReference>
<dbReference type="KEGG" id="fbm:MQE35_15690"/>
<comment type="similarity">
    <text evidence="2">Belongs to the glycosyl hydrolase 20 family.</text>
</comment>
<feature type="active site" description="Proton donor" evidence="6">
    <location>
        <position position="330"/>
    </location>
</feature>
<dbReference type="Gene3D" id="3.20.20.80">
    <property type="entry name" value="Glycosidases"/>
    <property type="match status" value="1"/>
</dbReference>
<dbReference type="InterPro" id="IPR015882">
    <property type="entry name" value="HEX_bac_N"/>
</dbReference>
<dbReference type="InterPro" id="IPR017853">
    <property type="entry name" value="GH"/>
</dbReference>
<accession>A0A9E7CZ12</accession>
<keyword evidence="5" id="KW-0326">Glycosidase</keyword>
<keyword evidence="4" id="KW-0378">Hydrolase</keyword>
<evidence type="ECO:0000256" key="6">
    <source>
        <dbReference type="PIRSR" id="PIRSR625705-1"/>
    </source>
</evidence>
<dbReference type="SUPFAM" id="SSF51445">
    <property type="entry name" value="(Trans)glycosidases"/>
    <property type="match status" value="1"/>
</dbReference>
<feature type="domain" description="Glycoside hydrolase family 20 catalytic" evidence="8">
    <location>
        <begin position="336"/>
        <end position="479"/>
    </location>
</feature>
<dbReference type="EMBL" id="CP094358">
    <property type="protein sequence ID" value="UOB17170.1"/>
    <property type="molecule type" value="Genomic_DNA"/>
</dbReference>
<dbReference type="CDD" id="cd06568">
    <property type="entry name" value="GH20_SpHex_like"/>
    <property type="match status" value="1"/>
</dbReference>
<dbReference type="EC" id="3.2.1.52" evidence="3"/>
<feature type="domain" description="Glycoside hydrolase family 20 catalytic" evidence="8">
    <location>
        <begin position="167"/>
        <end position="335"/>
    </location>
</feature>
<evidence type="ECO:0000259" key="8">
    <source>
        <dbReference type="Pfam" id="PF00728"/>
    </source>
</evidence>
<evidence type="ECO:0000256" key="5">
    <source>
        <dbReference type="ARBA" id="ARBA00023295"/>
    </source>
</evidence>
<reference evidence="10" key="1">
    <citation type="submission" date="2022-03" db="EMBL/GenBank/DDBJ databases">
        <title>Description of Abyssus ytuae gen. nov., sp. nov., a novel member of the family Flavobacteriaceae isolated from the sediment of Mariana Trench.</title>
        <authorList>
            <person name="Zhang J."/>
            <person name="Xu X."/>
        </authorList>
    </citation>
    <scope>NUCLEOTIDE SEQUENCE</scope>
    <source>
        <strain evidence="10">MT3330</strain>
    </source>
</reference>
<feature type="domain" description="Beta-hexosaminidase bacterial type N-terminal" evidence="9">
    <location>
        <begin position="39"/>
        <end position="164"/>
    </location>
</feature>